<dbReference type="InterPro" id="IPR032466">
    <property type="entry name" value="Metal_Hydrolase"/>
</dbReference>
<dbReference type="EMBL" id="JACHMK010000001">
    <property type="protein sequence ID" value="MBB6334174.1"/>
    <property type="molecule type" value="Genomic_DNA"/>
</dbReference>
<evidence type="ECO:0000256" key="1">
    <source>
        <dbReference type="PIRSR" id="PIRSR005902-1"/>
    </source>
</evidence>
<dbReference type="PIRSF" id="PIRSF005902">
    <property type="entry name" value="DNase_TatD"/>
    <property type="match status" value="1"/>
</dbReference>
<feature type="binding site" evidence="1">
    <location>
        <position position="200"/>
    </location>
    <ligand>
        <name>a divalent metal cation</name>
        <dbReference type="ChEBI" id="CHEBI:60240"/>
        <label>2</label>
    </ligand>
</feature>
<dbReference type="SUPFAM" id="SSF51556">
    <property type="entry name" value="Metallo-dependent hydrolases"/>
    <property type="match status" value="1"/>
</dbReference>
<sequence length="302" mass="33189">MARRTRTWPEAPRPLDGEVMDNHTHLPVVPAQIPRADGVAMPLDEQIARARAAGVSRQVTSACELPEFAPMIGVASAYEGVRVALALHPNEAALHEGCVDPSPDGLTPRLSDHHIPLDEALAVLEEAVENPMVVAVGESGLDYFRTAEPGREAQKRSFAAHIDLAVRKGLPLQIHDREAHADCLEVLDRAGRIDVPVVFHCFSGDAQFARELAERGFYASFAGPITYPANAHLREALIEMPRELVLVETDAPYLTPVPHRGSPNASYAMAHSVRRIAELWDLREDLACAQLMENSRRVYGDW</sequence>
<proteinExistence type="predicted"/>
<dbReference type="CDD" id="cd01310">
    <property type="entry name" value="TatD_DNAse"/>
    <property type="match status" value="1"/>
</dbReference>
<gene>
    <name evidence="3" type="ORF">HD592_000739</name>
</gene>
<keyword evidence="4" id="KW-1185">Reference proteome</keyword>
<evidence type="ECO:0000313" key="4">
    <source>
        <dbReference type="Proteomes" id="UP000617426"/>
    </source>
</evidence>
<feature type="binding site" evidence="1">
    <location>
        <position position="138"/>
    </location>
    <ligand>
        <name>a divalent metal cation</name>
        <dbReference type="ChEBI" id="CHEBI:60240"/>
        <label>1</label>
    </ligand>
</feature>
<dbReference type="Proteomes" id="UP000617426">
    <property type="component" value="Unassembled WGS sequence"/>
</dbReference>
<dbReference type="InterPro" id="IPR001130">
    <property type="entry name" value="TatD-like"/>
</dbReference>
<feature type="binding site" evidence="1">
    <location>
        <position position="23"/>
    </location>
    <ligand>
        <name>a divalent metal cation</name>
        <dbReference type="ChEBI" id="CHEBI:60240"/>
        <label>1</label>
    </ligand>
</feature>
<dbReference type="PANTHER" id="PTHR46124">
    <property type="entry name" value="D-AMINOACYL-TRNA DEACYLASE"/>
    <property type="match status" value="1"/>
</dbReference>
<dbReference type="RefSeq" id="WP_184451975.1">
    <property type="nucleotide sequence ID" value="NZ_JACHMK010000001.1"/>
</dbReference>
<dbReference type="AlphaFoldDB" id="A0A923IYZ8"/>
<organism evidence="3 4">
    <name type="scientific">Schaalia hyovaginalis</name>
    <dbReference type="NCBI Taxonomy" id="29316"/>
    <lineage>
        <taxon>Bacteria</taxon>
        <taxon>Bacillati</taxon>
        <taxon>Actinomycetota</taxon>
        <taxon>Actinomycetes</taxon>
        <taxon>Actinomycetales</taxon>
        <taxon>Actinomycetaceae</taxon>
        <taxon>Schaalia</taxon>
    </lineage>
</organism>
<reference evidence="3" key="1">
    <citation type="submission" date="2020-08" db="EMBL/GenBank/DDBJ databases">
        <title>Sequencing the genomes of 1000 actinobacteria strains.</title>
        <authorList>
            <person name="Klenk H.-P."/>
        </authorList>
    </citation>
    <scope>NUCLEOTIDE SEQUENCE</scope>
    <source>
        <strain evidence="3">DSM 10695</strain>
    </source>
</reference>
<dbReference type="GO" id="GO:0046872">
    <property type="term" value="F:metal ion binding"/>
    <property type="evidence" value="ECO:0007669"/>
    <property type="project" value="UniProtKB-KW"/>
</dbReference>
<dbReference type="Gene3D" id="3.20.20.140">
    <property type="entry name" value="Metal-dependent hydrolases"/>
    <property type="match status" value="1"/>
</dbReference>
<evidence type="ECO:0000313" key="3">
    <source>
        <dbReference type="EMBL" id="MBB6334174.1"/>
    </source>
</evidence>
<feature type="binding site" evidence="1">
    <location>
        <position position="250"/>
    </location>
    <ligand>
        <name>a divalent metal cation</name>
        <dbReference type="ChEBI" id="CHEBI:60240"/>
        <label>1</label>
    </ligand>
</feature>
<feature type="binding site" evidence="1">
    <location>
        <position position="175"/>
    </location>
    <ligand>
        <name>a divalent metal cation</name>
        <dbReference type="ChEBI" id="CHEBI:60240"/>
        <label>2</label>
    </ligand>
</feature>
<dbReference type="GO" id="GO:0016788">
    <property type="term" value="F:hydrolase activity, acting on ester bonds"/>
    <property type="evidence" value="ECO:0007669"/>
    <property type="project" value="InterPro"/>
</dbReference>
<keyword evidence="1" id="KW-0479">Metal-binding</keyword>
<comment type="caution">
    <text evidence="3">The sequence shown here is derived from an EMBL/GenBank/DDBJ whole genome shotgun (WGS) entry which is preliminary data.</text>
</comment>
<evidence type="ECO:0000256" key="2">
    <source>
        <dbReference type="SAM" id="MobiDB-lite"/>
    </source>
</evidence>
<feature type="region of interest" description="Disordered" evidence="2">
    <location>
        <begin position="1"/>
        <end position="20"/>
    </location>
</feature>
<name>A0A923IYZ8_9ACTO</name>
<keyword evidence="3" id="KW-0378">Hydrolase</keyword>
<feature type="binding site" evidence="1">
    <location>
        <position position="25"/>
    </location>
    <ligand>
        <name>a divalent metal cation</name>
        <dbReference type="ChEBI" id="CHEBI:60240"/>
        <label>1</label>
    </ligand>
</feature>
<dbReference type="EC" id="3.1.21.-" evidence="3"/>
<protein>
    <submittedName>
        <fullName evidence="3">TatD DNase family protein</fullName>
        <ecNumber evidence="3">3.1.21.-</ecNumber>
    </submittedName>
</protein>
<dbReference type="PANTHER" id="PTHR46124:SF2">
    <property type="entry name" value="D-AMINOACYL-TRNA DEACYLASE"/>
    <property type="match status" value="1"/>
</dbReference>
<dbReference type="Pfam" id="PF01026">
    <property type="entry name" value="TatD_DNase"/>
    <property type="match status" value="1"/>
</dbReference>
<dbReference type="GO" id="GO:0005829">
    <property type="term" value="C:cytosol"/>
    <property type="evidence" value="ECO:0007669"/>
    <property type="project" value="TreeGrafter"/>
</dbReference>
<accession>A0A923IYZ8</accession>